<dbReference type="SUPFAM" id="SSF117457">
    <property type="entry name" value="FumA C-terminal domain-like"/>
    <property type="match status" value="1"/>
</dbReference>
<evidence type="ECO:0000259" key="3">
    <source>
        <dbReference type="Pfam" id="PF05683"/>
    </source>
</evidence>
<dbReference type="InterPro" id="IPR004647">
    <property type="entry name" value="Fe-S_hydro-lyase_TtdB-typ_cat"/>
</dbReference>
<dbReference type="EMBL" id="UOEZ01000070">
    <property type="protein sequence ID" value="VAW38393.1"/>
    <property type="molecule type" value="Genomic_DNA"/>
</dbReference>
<feature type="domain" description="Fe-S hydro-lyase tartrate dehydratase beta-type catalytic" evidence="3">
    <location>
        <begin position="10"/>
        <end position="57"/>
    </location>
</feature>
<protein>
    <recommendedName>
        <fullName evidence="3">Fe-S hydro-lyase tartrate dehydratase beta-type catalytic domain-containing protein</fullName>
    </recommendedName>
</protein>
<sequence length="60" mass="6402">MAEPKKLTPPFTDADIEALTAGDVVLLTGVIYTARDTAHKRMMATLKEGGELPFDVAGQV</sequence>
<dbReference type="Gene3D" id="3.20.130.10">
    <property type="entry name" value="Fe-S hydro-lyase, tartrate dehydratase beta-type, catalytic domain"/>
    <property type="match status" value="1"/>
</dbReference>
<evidence type="ECO:0000256" key="1">
    <source>
        <dbReference type="ARBA" id="ARBA00008876"/>
    </source>
</evidence>
<evidence type="ECO:0000256" key="2">
    <source>
        <dbReference type="ARBA" id="ARBA00023239"/>
    </source>
</evidence>
<organism evidence="4">
    <name type="scientific">hydrothermal vent metagenome</name>
    <dbReference type="NCBI Taxonomy" id="652676"/>
    <lineage>
        <taxon>unclassified sequences</taxon>
        <taxon>metagenomes</taxon>
        <taxon>ecological metagenomes</taxon>
    </lineage>
</organism>
<gene>
    <name evidence="4" type="ORF">MNBD_DELTA02-481</name>
</gene>
<dbReference type="AlphaFoldDB" id="A0A3B0VDI9"/>
<dbReference type="PANTHER" id="PTHR43351">
    <property type="entry name" value="L(+)-TARTRATE DEHYDRATASE SUBUNIT BETA"/>
    <property type="match status" value="1"/>
</dbReference>
<dbReference type="PANTHER" id="PTHR43351:SF2">
    <property type="entry name" value="L(+)-TARTRATE DEHYDRATASE SUBUNIT BETA-RELATED"/>
    <property type="match status" value="1"/>
</dbReference>
<feature type="non-terminal residue" evidence="4">
    <location>
        <position position="60"/>
    </location>
</feature>
<keyword evidence="2" id="KW-0456">Lyase</keyword>
<reference evidence="4" key="1">
    <citation type="submission" date="2018-06" db="EMBL/GenBank/DDBJ databases">
        <authorList>
            <person name="Zhirakovskaya E."/>
        </authorList>
    </citation>
    <scope>NUCLEOTIDE SEQUENCE</scope>
</reference>
<dbReference type="Pfam" id="PF05683">
    <property type="entry name" value="Fumerase_C"/>
    <property type="match status" value="1"/>
</dbReference>
<evidence type="ECO:0000313" key="4">
    <source>
        <dbReference type="EMBL" id="VAW38393.1"/>
    </source>
</evidence>
<accession>A0A3B0VDI9</accession>
<dbReference type="InterPro" id="IPR036660">
    <property type="entry name" value="Fe-S_hydroAse_TtdB_cat_sf"/>
</dbReference>
<comment type="similarity">
    <text evidence="1">Belongs to the class-I fumarase family.</text>
</comment>
<dbReference type="GO" id="GO:0016836">
    <property type="term" value="F:hydro-lyase activity"/>
    <property type="evidence" value="ECO:0007669"/>
    <property type="project" value="InterPro"/>
</dbReference>
<proteinExistence type="inferred from homology"/>
<name>A0A3B0VDI9_9ZZZZ</name>